<feature type="compositionally biased region" description="Polar residues" evidence="1">
    <location>
        <begin position="318"/>
        <end position="331"/>
    </location>
</feature>
<feature type="domain" description="Ras-associating" evidence="3">
    <location>
        <begin position="204"/>
        <end position="278"/>
    </location>
</feature>
<dbReference type="Gene3D" id="3.10.20.90">
    <property type="entry name" value="Phosphatidylinositol 3-kinase Catalytic Subunit, Chain A, domain 1"/>
    <property type="match status" value="1"/>
</dbReference>
<dbReference type="InterPro" id="IPR001660">
    <property type="entry name" value="SAM"/>
</dbReference>
<dbReference type="OrthoDB" id="8883818at2759"/>
<evidence type="ECO:0000313" key="4">
    <source>
        <dbReference type="EMBL" id="KAJ3517760.1"/>
    </source>
</evidence>
<comment type="caution">
    <text evidence="4">The sequence shown here is derived from an EMBL/GenBank/DDBJ whole genome shotgun (WGS) entry which is preliminary data.</text>
</comment>
<protein>
    <recommendedName>
        <fullName evidence="6">SAM domain-containing protein</fullName>
    </recommendedName>
</protein>
<organism evidence="4 5">
    <name type="scientific">Agrocybe chaxingu</name>
    <dbReference type="NCBI Taxonomy" id="84603"/>
    <lineage>
        <taxon>Eukaryota</taxon>
        <taxon>Fungi</taxon>
        <taxon>Dikarya</taxon>
        <taxon>Basidiomycota</taxon>
        <taxon>Agaricomycotina</taxon>
        <taxon>Agaricomycetes</taxon>
        <taxon>Agaricomycetidae</taxon>
        <taxon>Agaricales</taxon>
        <taxon>Agaricineae</taxon>
        <taxon>Strophariaceae</taxon>
        <taxon>Agrocybe</taxon>
    </lineage>
</organism>
<dbReference type="Pfam" id="PF00536">
    <property type="entry name" value="SAM_1"/>
    <property type="match status" value="1"/>
</dbReference>
<dbReference type="InterPro" id="IPR013761">
    <property type="entry name" value="SAM/pointed_sf"/>
</dbReference>
<feature type="domain" description="SAM" evidence="2">
    <location>
        <begin position="15"/>
        <end position="74"/>
    </location>
</feature>
<dbReference type="InterPro" id="IPR000159">
    <property type="entry name" value="RA_dom"/>
</dbReference>
<dbReference type="AlphaFoldDB" id="A0A9W8TGM0"/>
<dbReference type="EMBL" id="JANKHO010000011">
    <property type="protein sequence ID" value="KAJ3517760.1"/>
    <property type="molecule type" value="Genomic_DNA"/>
</dbReference>
<evidence type="ECO:0000259" key="2">
    <source>
        <dbReference type="PROSITE" id="PS50105"/>
    </source>
</evidence>
<gene>
    <name evidence="4" type="ORF">NLJ89_g317</name>
</gene>
<reference evidence="4" key="1">
    <citation type="submission" date="2022-07" db="EMBL/GenBank/DDBJ databases">
        <title>Genome Sequence of Agrocybe chaxingu.</title>
        <authorList>
            <person name="Buettner E."/>
        </authorList>
    </citation>
    <scope>NUCLEOTIDE SEQUENCE</scope>
    <source>
        <strain evidence="4">MP-N11</strain>
    </source>
</reference>
<name>A0A9W8TGM0_9AGAR</name>
<dbReference type="SUPFAM" id="SSF54236">
    <property type="entry name" value="Ubiquitin-like"/>
    <property type="match status" value="1"/>
</dbReference>
<accession>A0A9W8TGM0</accession>
<dbReference type="PROSITE" id="PS50105">
    <property type="entry name" value="SAM_DOMAIN"/>
    <property type="match status" value="1"/>
</dbReference>
<dbReference type="SMART" id="SM00454">
    <property type="entry name" value="SAM"/>
    <property type="match status" value="1"/>
</dbReference>
<evidence type="ECO:0000256" key="1">
    <source>
        <dbReference type="SAM" id="MobiDB-lite"/>
    </source>
</evidence>
<sequence length="331" mass="36839">MDGQDTYTSKDLLEWDETDVHQWLSSLGYPYYEHHKIQGDTLCVLDSEALKSLGVTSIGQRLSILKAVYHLKLVNEISIDEDDYVPPSEAHGPSESVTTPIDNIAFAIEAQRLRSLEEENRTLTNVMASFLDEMVKLRTSLGLSTESSNGIRKQLPYSRSDIQAATSSETVSSSAGSYTMVEPSSSAYATPLSQDTPDAANNARVSLADPTWKVLPAALKKHNIKNDDWQSYAMFISYGPPGNRTKRRLELDEKPLYLFKKLKDAKQNPAFLLKNMKDLRSPFPDDSRTLIVPNSTSPSPYASSPGPSQARRHLYPTPYQSSFTPGSQIEQ</sequence>
<feature type="region of interest" description="Disordered" evidence="1">
    <location>
        <begin position="284"/>
        <end position="331"/>
    </location>
</feature>
<dbReference type="Gene3D" id="1.10.150.50">
    <property type="entry name" value="Transcription Factor, Ets-1"/>
    <property type="match status" value="1"/>
</dbReference>
<evidence type="ECO:0000259" key="3">
    <source>
        <dbReference type="PROSITE" id="PS50200"/>
    </source>
</evidence>
<dbReference type="Proteomes" id="UP001148786">
    <property type="component" value="Unassembled WGS sequence"/>
</dbReference>
<dbReference type="SUPFAM" id="SSF47769">
    <property type="entry name" value="SAM/Pointed domain"/>
    <property type="match status" value="1"/>
</dbReference>
<feature type="compositionally biased region" description="Low complexity" evidence="1">
    <location>
        <begin position="293"/>
        <end position="308"/>
    </location>
</feature>
<keyword evidence="5" id="KW-1185">Reference proteome</keyword>
<evidence type="ECO:0000313" key="5">
    <source>
        <dbReference type="Proteomes" id="UP001148786"/>
    </source>
</evidence>
<evidence type="ECO:0008006" key="6">
    <source>
        <dbReference type="Google" id="ProtNLM"/>
    </source>
</evidence>
<proteinExistence type="predicted"/>
<dbReference type="GO" id="GO:0007165">
    <property type="term" value="P:signal transduction"/>
    <property type="evidence" value="ECO:0007669"/>
    <property type="project" value="InterPro"/>
</dbReference>
<dbReference type="PROSITE" id="PS50200">
    <property type="entry name" value="RA"/>
    <property type="match status" value="1"/>
</dbReference>
<dbReference type="Pfam" id="PF00788">
    <property type="entry name" value="RA"/>
    <property type="match status" value="1"/>
</dbReference>
<dbReference type="InterPro" id="IPR029071">
    <property type="entry name" value="Ubiquitin-like_domsf"/>
</dbReference>